<dbReference type="PATRIC" id="fig|1915.4.peg.4387"/>
<evidence type="ECO:0000313" key="2">
    <source>
        <dbReference type="Proteomes" id="UP000092598"/>
    </source>
</evidence>
<gene>
    <name evidence="1" type="ORF">SLINC_3971</name>
</gene>
<dbReference type="Proteomes" id="UP000092598">
    <property type="component" value="Chromosome"/>
</dbReference>
<dbReference type="RefSeq" id="WP_225988349.1">
    <property type="nucleotide sequence ID" value="NZ_CP016438.1"/>
</dbReference>
<dbReference type="KEGG" id="sls:SLINC_3971"/>
<proteinExistence type="predicted"/>
<keyword evidence="2" id="KW-1185">Reference proteome</keyword>
<reference evidence="1 2" key="1">
    <citation type="submission" date="2016-07" db="EMBL/GenBank/DDBJ databases">
        <title>Enhancement of antibiotic productionsby engineered nitrateutilization in actinobacteria.</title>
        <authorList>
            <person name="Meng S.C."/>
        </authorList>
    </citation>
    <scope>NUCLEOTIDE SEQUENCE [LARGE SCALE GENOMIC DNA]</scope>
    <source>
        <strain evidence="1 2">NRRL 2936</strain>
    </source>
</reference>
<protein>
    <submittedName>
        <fullName evidence="1">Uncharacterized protein</fullName>
    </submittedName>
</protein>
<dbReference type="EMBL" id="CP016438">
    <property type="protein sequence ID" value="ANS66195.1"/>
    <property type="molecule type" value="Genomic_DNA"/>
</dbReference>
<accession>A0A1B1MC40</accession>
<dbReference type="AlphaFoldDB" id="A0A1B1MC40"/>
<sequence length="191" mass="19957">MLLGDALAPRPRAVVRTAGLTPRRVRDQVPPRMTRLLLIQAASFVLLLTVTTAVASPDDLGRAGRALAVTCGGVTEVHSPWPGSFYAVPIGVSLAVGTAVCAWALRRIAHRPGEEQERRDRSSAITAAWGLLVSTQLLGAATTTSGALTSTTCDGAIGTAAVVLLAPLVLLALFTVAWSLFTVLAPRTARR</sequence>
<name>A0A1B1MC40_STRLN</name>
<organism evidence="1 2">
    <name type="scientific">Streptomyces lincolnensis</name>
    <dbReference type="NCBI Taxonomy" id="1915"/>
    <lineage>
        <taxon>Bacteria</taxon>
        <taxon>Bacillati</taxon>
        <taxon>Actinomycetota</taxon>
        <taxon>Actinomycetes</taxon>
        <taxon>Kitasatosporales</taxon>
        <taxon>Streptomycetaceae</taxon>
        <taxon>Streptomyces</taxon>
    </lineage>
</organism>
<evidence type="ECO:0000313" key="1">
    <source>
        <dbReference type="EMBL" id="ANS66195.1"/>
    </source>
</evidence>